<dbReference type="Proteomes" id="UP000304864">
    <property type="component" value="Chromosome"/>
</dbReference>
<evidence type="ECO:0000313" key="2">
    <source>
        <dbReference type="EMBL" id="QCU91052.1"/>
    </source>
</evidence>
<dbReference type="InterPro" id="IPR001387">
    <property type="entry name" value="Cro/C1-type_HTH"/>
</dbReference>
<dbReference type="Gene3D" id="1.10.260.40">
    <property type="entry name" value="lambda repressor-like DNA-binding domains"/>
    <property type="match status" value="1"/>
</dbReference>
<dbReference type="OrthoDB" id="5891495at2"/>
<sequence length="297" mass="34639">MLLFGQYLKQCREQIPLSQRQLVNRLNDYDDIFQSLDNTTLSRWERSINLPSLIKQTRLTAFIAEQYQRLFPFIAEQPYHEIAKLLHSQFFCCSNHQSQLVVKCPIDQIDHRDFIIHPINSSAHQTAAINHNLHIYSQIHRRQLSLQQHQQLSQLAANTFLVCDYYDQYLGHLFLLKLTQQSYQQIINFERPESSLNKADIAPAEEPGYYYIFGLFSLGIAVASLLICHLYALLIKNQFSIKGIGWLTHGHEQRDWAVQMGMQPALKSSTRNQGLVYQADLQTVLCSERLMKLLFKR</sequence>
<dbReference type="GO" id="GO:0003677">
    <property type="term" value="F:DNA binding"/>
    <property type="evidence" value="ECO:0007669"/>
    <property type="project" value="InterPro"/>
</dbReference>
<dbReference type="AlphaFoldDB" id="A0A4P9K7G9"/>
<keyword evidence="1" id="KW-0812">Transmembrane</keyword>
<name>A0A4P9K7G9_9GAMM</name>
<keyword evidence="1" id="KW-0472">Membrane</keyword>
<keyword evidence="1" id="KW-1133">Transmembrane helix</keyword>
<dbReference type="SUPFAM" id="SSF47413">
    <property type="entry name" value="lambda repressor-like DNA-binding domains"/>
    <property type="match status" value="1"/>
</dbReference>
<keyword evidence="3" id="KW-1185">Reference proteome</keyword>
<accession>A0A4P9K7G9</accession>
<feature type="transmembrane region" description="Helical" evidence="1">
    <location>
        <begin position="209"/>
        <end position="234"/>
    </location>
</feature>
<dbReference type="RefSeq" id="WP_138565725.1">
    <property type="nucleotide sequence ID" value="NZ_CP040602.1"/>
</dbReference>
<protein>
    <submittedName>
        <fullName evidence="2">Uncharacterized protein</fullName>
    </submittedName>
</protein>
<evidence type="ECO:0000313" key="3">
    <source>
        <dbReference type="Proteomes" id="UP000304864"/>
    </source>
</evidence>
<gene>
    <name evidence="2" type="ORF">FE785_10690</name>
</gene>
<dbReference type="KEGG" id="thig:FE785_10690"/>
<dbReference type="CDD" id="cd00093">
    <property type="entry name" value="HTH_XRE"/>
    <property type="match status" value="1"/>
</dbReference>
<reference evidence="2 3" key="1">
    <citation type="submission" date="2019-05" db="EMBL/GenBank/DDBJ databases">
        <title>Thiomicrorhabdus sediminis sp. nov, a novel sulfur-oxidizing bacterium isolated from coastal sediment.</title>
        <authorList>
            <person name="Liu X."/>
        </authorList>
    </citation>
    <scope>NUCLEOTIDE SEQUENCE [LARGE SCALE GENOMIC DNA]</scope>
    <source>
        <strain evidence="2 3">G1</strain>
    </source>
</reference>
<dbReference type="InterPro" id="IPR010982">
    <property type="entry name" value="Lambda_DNA-bd_dom_sf"/>
</dbReference>
<organism evidence="2 3">
    <name type="scientific">Thiomicrorhabdus sediminis</name>
    <dbReference type="NCBI Taxonomy" id="2580412"/>
    <lineage>
        <taxon>Bacteria</taxon>
        <taxon>Pseudomonadati</taxon>
        <taxon>Pseudomonadota</taxon>
        <taxon>Gammaproteobacteria</taxon>
        <taxon>Thiotrichales</taxon>
        <taxon>Piscirickettsiaceae</taxon>
        <taxon>Thiomicrorhabdus</taxon>
    </lineage>
</organism>
<evidence type="ECO:0000256" key="1">
    <source>
        <dbReference type="SAM" id="Phobius"/>
    </source>
</evidence>
<proteinExistence type="predicted"/>
<dbReference type="EMBL" id="CP040602">
    <property type="protein sequence ID" value="QCU91052.1"/>
    <property type="molecule type" value="Genomic_DNA"/>
</dbReference>